<evidence type="ECO:0000256" key="1">
    <source>
        <dbReference type="ARBA" id="ARBA00004651"/>
    </source>
</evidence>
<evidence type="ECO:0000256" key="6">
    <source>
        <dbReference type="ARBA" id="ARBA00023136"/>
    </source>
</evidence>
<comment type="similarity">
    <text evidence="2">Belongs to the major facilitator superfamily.</text>
</comment>
<dbReference type="InterPro" id="IPR051788">
    <property type="entry name" value="MFS_Transporter"/>
</dbReference>
<protein>
    <submittedName>
        <fullName evidence="9">MFS transporter</fullName>
    </submittedName>
</protein>
<dbReference type="PANTHER" id="PTHR23514">
    <property type="entry name" value="BYPASS OF STOP CODON PROTEIN 6"/>
    <property type="match status" value="1"/>
</dbReference>
<feature type="transmembrane region" description="Helical" evidence="7">
    <location>
        <begin position="142"/>
        <end position="162"/>
    </location>
</feature>
<feature type="domain" description="Major facilitator superfamily (MFS) profile" evidence="8">
    <location>
        <begin position="18"/>
        <end position="402"/>
    </location>
</feature>
<feature type="transmembrane region" description="Helical" evidence="7">
    <location>
        <begin position="221"/>
        <end position="240"/>
    </location>
</feature>
<feature type="transmembrane region" description="Helical" evidence="7">
    <location>
        <begin position="20"/>
        <end position="37"/>
    </location>
</feature>
<feature type="transmembrane region" description="Helical" evidence="7">
    <location>
        <begin position="378"/>
        <end position="397"/>
    </location>
</feature>
<gene>
    <name evidence="9" type="ORF">ACFQ22_14430</name>
</gene>
<accession>A0ABW3PKS0</accession>
<keyword evidence="3" id="KW-0813">Transport</keyword>
<dbReference type="PANTHER" id="PTHR23514:SF3">
    <property type="entry name" value="BYPASS OF STOP CODON PROTEIN 6"/>
    <property type="match status" value="1"/>
</dbReference>
<dbReference type="Proteomes" id="UP001597156">
    <property type="component" value="Unassembled WGS sequence"/>
</dbReference>
<feature type="transmembrane region" description="Helical" evidence="7">
    <location>
        <begin position="345"/>
        <end position="366"/>
    </location>
</feature>
<feature type="transmembrane region" description="Helical" evidence="7">
    <location>
        <begin position="84"/>
        <end position="101"/>
    </location>
</feature>
<dbReference type="InterPro" id="IPR020846">
    <property type="entry name" value="MFS_dom"/>
</dbReference>
<comment type="subcellular location">
    <subcellularLocation>
        <location evidence="1">Cell membrane</location>
        <topology evidence="1">Multi-pass membrane protein</topology>
    </subcellularLocation>
</comment>
<feature type="transmembrane region" description="Helical" evidence="7">
    <location>
        <begin position="283"/>
        <end position="301"/>
    </location>
</feature>
<proteinExistence type="inferred from homology"/>
<feature type="transmembrane region" description="Helical" evidence="7">
    <location>
        <begin position="168"/>
        <end position="187"/>
    </location>
</feature>
<dbReference type="InterPro" id="IPR011701">
    <property type="entry name" value="MFS"/>
</dbReference>
<sequence>MECDIVTNEMTNSNKRKLSLSLYLNYLVHGIGLIILTQNMQALGNFWKVPIATVSYVISGIGIGKLIAYFLFGYLSDRFGRRQLVLAGVFSYMAFFIGIPFTHNIVLAYLFAIVAGIANSALDSGTYPTFVEMGGSSSASNVFIKAFMSLGEFVLPLVVAMLEAKQMWFGWSFIGTLLVLVANLVILRDVKFPEQNHVDSAFVVTHEAISKVRKSLATVSLAIYGYTTMAIMILFTQWISLFATNNLGFSSLISHGLLSLYSIGSISGVILNFILLKMRVSETKLLVTMNTLSLLAIYVVGHTSTVMITSIAAFTFGVTAAGGVMQIALNILLKMFPRHKGLITGTYFTFGSIATFTIPIVTGWLSKTNLQLVMNFDVIIELIGTVLVVLATFCLSVNPAVTSKQHEHAINGLNHSGRTIISSNQSKDS</sequence>
<dbReference type="Gene3D" id="1.20.1250.20">
    <property type="entry name" value="MFS general substrate transporter like domains"/>
    <property type="match status" value="2"/>
</dbReference>
<feature type="transmembrane region" description="Helical" evidence="7">
    <location>
        <begin position="307"/>
        <end position="333"/>
    </location>
</feature>
<keyword evidence="5 7" id="KW-1133">Transmembrane helix</keyword>
<evidence type="ECO:0000256" key="3">
    <source>
        <dbReference type="ARBA" id="ARBA00022448"/>
    </source>
</evidence>
<dbReference type="InterPro" id="IPR036259">
    <property type="entry name" value="MFS_trans_sf"/>
</dbReference>
<evidence type="ECO:0000313" key="9">
    <source>
        <dbReference type="EMBL" id="MFD1126537.1"/>
    </source>
</evidence>
<dbReference type="RefSeq" id="WP_121978782.1">
    <property type="nucleotide sequence ID" value="NZ_JBHTLH010000044.1"/>
</dbReference>
<feature type="transmembrane region" description="Helical" evidence="7">
    <location>
        <begin position="49"/>
        <end position="72"/>
    </location>
</feature>
<dbReference type="PROSITE" id="PS50850">
    <property type="entry name" value="MFS"/>
    <property type="match status" value="1"/>
</dbReference>
<reference evidence="10" key="1">
    <citation type="journal article" date="2019" name="Int. J. Syst. Evol. Microbiol.">
        <title>The Global Catalogue of Microorganisms (GCM) 10K type strain sequencing project: providing services to taxonomists for standard genome sequencing and annotation.</title>
        <authorList>
            <consortium name="The Broad Institute Genomics Platform"/>
            <consortium name="The Broad Institute Genome Sequencing Center for Infectious Disease"/>
            <person name="Wu L."/>
            <person name="Ma J."/>
        </authorList>
    </citation>
    <scope>NUCLEOTIDE SEQUENCE [LARGE SCALE GENOMIC DNA]</scope>
    <source>
        <strain evidence="10">CCUG 71848</strain>
    </source>
</reference>
<dbReference type="EMBL" id="JBHTLH010000044">
    <property type="protein sequence ID" value="MFD1126537.1"/>
    <property type="molecule type" value="Genomic_DNA"/>
</dbReference>
<comment type="caution">
    <text evidence="9">The sequence shown here is derived from an EMBL/GenBank/DDBJ whole genome shotgun (WGS) entry which is preliminary data.</text>
</comment>
<keyword evidence="10" id="KW-1185">Reference proteome</keyword>
<organism evidence="9 10">
    <name type="scientific">Lentilactobacillus raoultii</name>
    <dbReference type="NCBI Taxonomy" id="1987503"/>
    <lineage>
        <taxon>Bacteria</taxon>
        <taxon>Bacillati</taxon>
        <taxon>Bacillota</taxon>
        <taxon>Bacilli</taxon>
        <taxon>Lactobacillales</taxon>
        <taxon>Lactobacillaceae</taxon>
        <taxon>Lentilactobacillus</taxon>
    </lineage>
</organism>
<evidence type="ECO:0000256" key="5">
    <source>
        <dbReference type="ARBA" id="ARBA00022989"/>
    </source>
</evidence>
<dbReference type="SUPFAM" id="SSF103473">
    <property type="entry name" value="MFS general substrate transporter"/>
    <property type="match status" value="1"/>
</dbReference>
<keyword evidence="4 7" id="KW-0812">Transmembrane</keyword>
<evidence type="ECO:0000313" key="10">
    <source>
        <dbReference type="Proteomes" id="UP001597156"/>
    </source>
</evidence>
<feature type="transmembrane region" description="Helical" evidence="7">
    <location>
        <begin position="107"/>
        <end position="130"/>
    </location>
</feature>
<evidence type="ECO:0000256" key="4">
    <source>
        <dbReference type="ARBA" id="ARBA00022692"/>
    </source>
</evidence>
<dbReference type="Pfam" id="PF07690">
    <property type="entry name" value="MFS_1"/>
    <property type="match status" value="1"/>
</dbReference>
<name>A0ABW3PKS0_9LACO</name>
<feature type="transmembrane region" description="Helical" evidence="7">
    <location>
        <begin position="252"/>
        <end position="276"/>
    </location>
</feature>
<evidence type="ECO:0000259" key="8">
    <source>
        <dbReference type="PROSITE" id="PS50850"/>
    </source>
</evidence>
<evidence type="ECO:0000256" key="2">
    <source>
        <dbReference type="ARBA" id="ARBA00008335"/>
    </source>
</evidence>
<evidence type="ECO:0000256" key="7">
    <source>
        <dbReference type="SAM" id="Phobius"/>
    </source>
</evidence>
<keyword evidence="6 7" id="KW-0472">Membrane</keyword>